<organism evidence="1 2">
    <name type="scientific">Fusarium oligoseptatum</name>
    <dbReference type="NCBI Taxonomy" id="2604345"/>
    <lineage>
        <taxon>Eukaryota</taxon>
        <taxon>Fungi</taxon>
        <taxon>Dikarya</taxon>
        <taxon>Ascomycota</taxon>
        <taxon>Pezizomycotina</taxon>
        <taxon>Sordariomycetes</taxon>
        <taxon>Hypocreomycetidae</taxon>
        <taxon>Hypocreales</taxon>
        <taxon>Nectriaceae</taxon>
        <taxon>Fusarium</taxon>
        <taxon>Fusarium solani species complex</taxon>
    </lineage>
</organism>
<reference evidence="1 2" key="1">
    <citation type="submission" date="2017-06" db="EMBL/GenBank/DDBJ databases">
        <title>Comparative genomic analysis of Ambrosia Fusariam Clade fungi.</title>
        <authorList>
            <person name="Stajich J.E."/>
            <person name="Carrillo J."/>
            <person name="Kijimoto T."/>
            <person name="Eskalen A."/>
            <person name="O'Donnell K."/>
            <person name="Kasson M."/>
        </authorList>
    </citation>
    <scope>NUCLEOTIDE SEQUENCE [LARGE SCALE GENOMIC DNA]</scope>
    <source>
        <strain evidence="1 2">NRRL62579</strain>
    </source>
</reference>
<name>A0A428TEL9_9HYPO</name>
<keyword evidence="2" id="KW-1185">Reference proteome</keyword>
<dbReference type="Proteomes" id="UP000287144">
    <property type="component" value="Unassembled WGS sequence"/>
</dbReference>
<dbReference type="AlphaFoldDB" id="A0A428TEL9"/>
<dbReference type="EMBL" id="NKCK01000093">
    <property type="protein sequence ID" value="RSM00500.1"/>
    <property type="molecule type" value="Genomic_DNA"/>
</dbReference>
<evidence type="ECO:0000313" key="2">
    <source>
        <dbReference type="Proteomes" id="UP000287144"/>
    </source>
</evidence>
<comment type="caution">
    <text evidence="1">The sequence shown here is derived from an EMBL/GenBank/DDBJ whole genome shotgun (WGS) entry which is preliminary data.</text>
</comment>
<sequence>MSLSAVSSIFRQLDQWLSSQSFFGPRWHEPGFSMHFHAGFLCSIRQNGEEGSPYVKHWSGDS</sequence>
<accession>A0A428TEL9</accession>
<protein>
    <submittedName>
        <fullName evidence="1">Uncharacterized protein</fullName>
    </submittedName>
</protein>
<proteinExistence type="predicted"/>
<evidence type="ECO:0000313" key="1">
    <source>
        <dbReference type="EMBL" id="RSM00500.1"/>
    </source>
</evidence>
<gene>
    <name evidence="1" type="ORF">CEP52_009108</name>
</gene>